<organism evidence="1 2">
    <name type="scientific">Araneus ventricosus</name>
    <name type="common">Orbweaver spider</name>
    <name type="synonym">Epeira ventricosa</name>
    <dbReference type="NCBI Taxonomy" id="182803"/>
    <lineage>
        <taxon>Eukaryota</taxon>
        <taxon>Metazoa</taxon>
        <taxon>Ecdysozoa</taxon>
        <taxon>Arthropoda</taxon>
        <taxon>Chelicerata</taxon>
        <taxon>Arachnida</taxon>
        <taxon>Araneae</taxon>
        <taxon>Araneomorphae</taxon>
        <taxon>Entelegynae</taxon>
        <taxon>Araneoidea</taxon>
        <taxon>Araneidae</taxon>
        <taxon>Araneus</taxon>
    </lineage>
</organism>
<gene>
    <name evidence="1" type="ORF">AVEN_147385_1</name>
</gene>
<proteinExistence type="predicted"/>
<evidence type="ECO:0000313" key="2">
    <source>
        <dbReference type="Proteomes" id="UP000499080"/>
    </source>
</evidence>
<dbReference type="EMBL" id="BGPR01001063">
    <property type="protein sequence ID" value="GBM44376.1"/>
    <property type="molecule type" value="Genomic_DNA"/>
</dbReference>
<dbReference type="AlphaFoldDB" id="A0A4Y2FUX6"/>
<evidence type="ECO:0000313" key="1">
    <source>
        <dbReference type="EMBL" id="GBM44376.1"/>
    </source>
</evidence>
<name>A0A4Y2FUX6_ARAVE</name>
<accession>A0A4Y2FUX6</accession>
<reference evidence="1 2" key="1">
    <citation type="journal article" date="2019" name="Sci. Rep.">
        <title>Orb-weaving spider Araneus ventricosus genome elucidates the spidroin gene catalogue.</title>
        <authorList>
            <person name="Kono N."/>
            <person name="Nakamura H."/>
            <person name="Ohtoshi R."/>
            <person name="Moran D.A.P."/>
            <person name="Shinohara A."/>
            <person name="Yoshida Y."/>
            <person name="Fujiwara M."/>
            <person name="Mori M."/>
            <person name="Tomita M."/>
            <person name="Arakawa K."/>
        </authorList>
    </citation>
    <scope>NUCLEOTIDE SEQUENCE [LARGE SCALE GENOMIC DNA]</scope>
</reference>
<comment type="caution">
    <text evidence="1">The sequence shown here is derived from an EMBL/GenBank/DDBJ whole genome shotgun (WGS) entry which is preliminary data.</text>
</comment>
<sequence>MQSCRNSSAVEYEDKVCRRTALTCLMLRAKMFSEKNPQEGSHKRRKIIVNERKIIEMRERGGSMADLVRACNQSASRIRTVLEYKDVIEEMVLQKE</sequence>
<keyword evidence="2" id="KW-1185">Reference proteome</keyword>
<dbReference type="Proteomes" id="UP000499080">
    <property type="component" value="Unassembled WGS sequence"/>
</dbReference>
<protein>
    <submittedName>
        <fullName evidence="1">Uncharacterized protein</fullName>
    </submittedName>
</protein>